<proteinExistence type="predicted"/>
<evidence type="ECO:0000313" key="1">
    <source>
        <dbReference type="EMBL" id="KAG0268811.1"/>
    </source>
</evidence>
<name>A0ABQ7JHA2_9FUNG</name>
<organism evidence="1 2">
    <name type="scientific">Linnemannia gamsii</name>
    <dbReference type="NCBI Taxonomy" id="64522"/>
    <lineage>
        <taxon>Eukaryota</taxon>
        <taxon>Fungi</taxon>
        <taxon>Fungi incertae sedis</taxon>
        <taxon>Mucoromycota</taxon>
        <taxon>Mortierellomycotina</taxon>
        <taxon>Mortierellomycetes</taxon>
        <taxon>Mortierellales</taxon>
        <taxon>Mortierellaceae</taxon>
        <taxon>Linnemannia</taxon>
    </lineage>
</organism>
<gene>
    <name evidence="1" type="ORF">BGZ96_006645</name>
</gene>
<keyword evidence="2" id="KW-1185">Reference proteome</keyword>
<accession>A0ABQ7JHA2</accession>
<dbReference type="EMBL" id="JAAAIM010003222">
    <property type="protein sequence ID" value="KAG0268811.1"/>
    <property type="molecule type" value="Genomic_DNA"/>
</dbReference>
<protein>
    <recommendedName>
        <fullName evidence="3">ATP-dependent DNA helicase</fullName>
    </recommendedName>
</protein>
<evidence type="ECO:0008006" key="3">
    <source>
        <dbReference type="Google" id="ProtNLM"/>
    </source>
</evidence>
<feature type="non-terminal residue" evidence="1">
    <location>
        <position position="96"/>
    </location>
</feature>
<evidence type="ECO:0000313" key="2">
    <source>
        <dbReference type="Proteomes" id="UP001194696"/>
    </source>
</evidence>
<sequence length="96" mass="10420">MRLLRSADAPDIEEQTGFANWLLQVGEGTVPGPSPDHGISTTIALPPQMVMPANANIDDLIAKVYPDLRYNVGNAQYLSKRAVLCPTNDNVDEVNN</sequence>
<comment type="caution">
    <text evidence="1">The sequence shown here is derived from an EMBL/GenBank/DDBJ whole genome shotgun (WGS) entry which is preliminary data.</text>
</comment>
<dbReference type="Proteomes" id="UP001194696">
    <property type="component" value="Unassembled WGS sequence"/>
</dbReference>
<reference evidence="1 2" key="1">
    <citation type="journal article" date="2020" name="Fungal Divers.">
        <title>Resolving the Mortierellaceae phylogeny through synthesis of multi-gene phylogenetics and phylogenomics.</title>
        <authorList>
            <person name="Vandepol N."/>
            <person name="Liber J."/>
            <person name="Desiro A."/>
            <person name="Na H."/>
            <person name="Kennedy M."/>
            <person name="Barry K."/>
            <person name="Grigoriev I.V."/>
            <person name="Miller A.N."/>
            <person name="O'Donnell K."/>
            <person name="Stajich J.E."/>
            <person name="Bonito G."/>
        </authorList>
    </citation>
    <scope>NUCLEOTIDE SEQUENCE [LARGE SCALE GENOMIC DNA]</scope>
    <source>
        <strain evidence="1 2">AD045</strain>
    </source>
</reference>